<sequence length="197" mass="21378">MGLLTYLSVLSQVALLAAAASSHVVTDPYVATQWNACPSTCESANPNDWDFYSDLRILKSCDEPMLLNLVVSNPTDDPNIRQPLYACSTSGVDKIGTSTAEVLDMPSATRYSTKNVQMETAWRGEETSQYSSHAEVAAQLVQSHFDAPVNQNATIAMGYSNGVAFGALLAPRWRRARTRASSNPSLKLLKENCTNLA</sequence>
<keyword evidence="1" id="KW-0147">Chitin-binding</keyword>
<dbReference type="AlphaFoldDB" id="A0AAD6H514"/>
<proteinExistence type="predicted"/>
<dbReference type="PANTHER" id="PTHR47700:SF2">
    <property type="entry name" value="CHITINASE"/>
    <property type="match status" value="1"/>
</dbReference>
<dbReference type="InterPro" id="IPR053214">
    <property type="entry name" value="LysM12-like"/>
</dbReference>
<dbReference type="RefSeq" id="XP_056755400.1">
    <property type="nucleotide sequence ID" value="XM_056895652.1"/>
</dbReference>
<dbReference type="PANTHER" id="PTHR47700">
    <property type="entry name" value="V CHITINASE, PUTATIVE (AFU_ORTHOLOGUE AFUA_6G13720)-RELATED"/>
    <property type="match status" value="1"/>
</dbReference>
<protein>
    <submittedName>
        <fullName evidence="4">Uncharacterized protein</fullName>
    </submittedName>
</protein>
<name>A0AAD6H514_9EURO</name>
<keyword evidence="5" id="KW-1185">Reference proteome</keyword>
<organism evidence="4 5">
    <name type="scientific">Penicillium hordei</name>
    <dbReference type="NCBI Taxonomy" id="40994"/>
    <lineage>
        <taxon>Eukaryota</taxon>
        <taxon>Fungi</taxon>
        <taxon>Dikarya</taxon>
        <taxon>Ascomycota</taxon>
        <taxon>Pezizomycotina</taxon>
        <taxon>Eurotiomycetes</taxon>
        <taxon>Eurotiomycetidae</taxon>
        <taxon>Eurotiales</taxon>
        <taxon>Aspergillaceae</taxon>
        <taxon>Penicillium</taxon>
    </lineage>
</organism>
<evidence type="ECO:0000256" key="3">
    <source>
        <dbReference type="SAM" id="SignalP"/>
    </source>
</evidence>
<dbReference type="Proteomes" id="UP001213799">
    <property type="component" value="Unassembled WGS sequence"/>
</dbReference>
<accession>A0AAD6H514</accession>
<evidence type="ECO:0000313" key="4">
    <source>
        <dbReference type="EMBL" id="KAJ5607976.1"/>
    </source>
</evidence>
<feature type="signal peptide" evidence="3">
    <location>
        <begin position="1"/>
        <end position="19"/>
    </location>
</feature>
<evidence type="ECO:0000256" key="2">
    <source>
        <dbReference type="ARBA" id="ARBA00023026"/>
    </source>
</evidence>
<comment type="caution">
    <text evidence="4">The sequence shown here is derived from an EMBL/GenBank/DDBJ whole genome shotgun (WGS) entry which is preliminary data.</text>
</comment>
<keyword evidence="2" id="KW-0843">Virulence</keyword>
<reference evidence="4" key="2">
    <citation type="submission" date="2023-01" db="EMBL/GenBank/DDBJ databases">
        <authorList>
            <person name="Petersen C."/>
        </authorList>
    </citation>
    <scope>NUCLEOTIDE SEQUENCE</scope>
    <source>
        <strain evidence="4">IBT 12815</strain>
    </source>
</reference>
<feature type="chain" id="PRO_5042213750" evidence="3">
    <location>
        <begin position="20"/>
        <end position="197"/>
    </location>
</feature>
<reference evidence="4" key="1">
    <citation type="journal article" date="2023" name="IMA Fungus">
        <title>Comparative genomic study of the Penicillium genus elucidates a diverse pangenome and 15 lateral gene transfer events.</title>
        <authorList>
            <person name="Petersen C."/>
            <person name="Sorensen T."/>
            <person name="Nielsen M.R."/>
            <person name="Sondergaard T.E."/>
            <person name="Sorensen J.L."/>
            <person name="Fitzpatrick D.A."/>
            <person name="Frisvad J.C."/>
            <person name="Nielsen K.L."/>
        </authorList>
    </citation>
    <scope>NUCLEOTIDE SEQUENCE</scope>
    <source>
        <strain evidence="4">IBT 12815</strain>
    </source>
</reference>
<dbReference type="GO" id="GO:0008061">
    <property type="term" value="F:chitin binding"/>
    <property type="evidence" value="ECO:0007669"/>
    <property type="project" value="UniProtKB-KW"/>
</dbReference>
<evidence type="ECO:0000256" key="1">
    <source>
        <dbReference type="ARBA" id="ARBA00022669"/>
    </source>
</evidence>
<evidence type="ECO:0000313" key="5">
    <source>
        <dbReference type="Proteomes" id="UP001213799"/>
    </source>
</evidence>
<gene>
    <name evidence="4" type="ORF">N7537_004595</name>
</gene>
<dbReference type="EMBL" id="JAQJAE010000002">
    <property type="protein sequence ID" value="KAJ5607976.1"/>
    <property type="molecule type" value="Genomic_DNA"/>
</dbReference>
<dbReference type="GeneID" id="81585894"/>
<keyword evidence="3" id="KW-0732">Signal</keyword>